<sequence length="133" mass="15328">MLYLVRGLPGSGKSTFAEKLSSALGYDHYEADDYHYKWNGHTWVYDWKPENVQAAHRYCQDMCRRSMSEGDEAVIVSNTFTTAKEMEPYLAMALEFGYRVTSLVVENRHGGVNIHNVPQATLDKMRNRFTIKL</sequence>
<dbReference type="EMBL" id="PP496415">
    <property type="protein sequence ID" value="WYV99486.1"/>
    <property type="molecule type" value="Genomic_DNA"/>
</dbReference>
<evidence type="ECO:0000313" key="2">
    <source>
        <dbReference type="Proteomes" id="UP001480661"/>
    </source>
</evidence>
<dbReference type="InterPro" id="IPR027417">
    <property type="entry name" value="P-loop_NTPase"/>
</dbReference>
<organism evidence="1 2">
    <name type="scientific">Pseudomonas phage vB_PpuM-NoPa</name>
    <dbReference type="NCBI Taxonomy" id="3132619"/>
    <lineage>
        <taxon>Viruses</taxon>
        <taxon>Duplodnaviria</taxon>
        <taxon>Heunggongvirae</taxon>
        <taxon>Uroviricota</taxon>
        <taxon>Caudoviricetes</taxon>
        <taxon>Vandenendeviridae</taxon>
        <taxon>Gorskivirinae</taxon>
        <taxon>Tartuvirus</taxon>
        <taxon>Tartuvirus nopa</taxon>
    </lineage>
</organism>
<dbReference type="Gene3D" id="3.40.50.300">
    <property type="entry name" value="P-loop containing nucleotide triphosphate hydrolases"/>
    <property type="match status" value="1"/>
</dbReference>
<dbReference type="Proteomes" id="UP001480661">
    <property type="component" value="Segment"/>
</dbReference>
<dbReference type="InterPro" id="IPR026302">
    <property type="entry name" value="NEDD4-bd_p2"/>
</dbReference>
<proteinExistence type="predicted"/>
<keyword evidence="2" id="KW-1185">Reference proteome</keyword>
<protein>
    <submittedName>
        <fullName evidence="1">ATPase</fullName>
    </submittedName>
</protein>
<dbReference type="PANTHER" id="PTHR13308">
    <property type="entry name" value="NEDD4-BINDING PROTEIN 2-LIKE 1"/>
    <property type="match status" value="1"/>
</dbReference>
<accession>A0AAX4MYB1</accession>
<name>A0AAX4MYB1_9CAUD</name>
<gene>
    <name evidence="1" type="ORF">NoPa_00147</name>
</gene>
<dbReference type="Pfam" id="PF13671">
    <property type="entry name" value="AAA_33"/>
    <property type="match status" value="1"/>
</dbReference>
<reference evidence="1 2" key="1">
    <citation type="submission" date="2024-03" db="EMBL/GenBank/DDBJ databases">
        <title>Isolation and characterization of a phage collection against Pseudomonas putida.</title>
        <authorList>
            <person name="Brauer A."/>
            <person name="Rosendahl S."/>
            <person name="Kangsep A."/>
            <person name="Rikberg R."/>
            <person name="Lewanczyk A.C."/>
            <person name="Horak R."/>
            <person name="Tamman H."/>
        </authorList>
    </citation>
    <scope>NUCLEOTIDE SEQUENCE [LARGE SCALE GENOMIC DNA]</scope>
</reference>
<dbReference type="SUPFAM" id="SSF52540">
    <property type="entry name" value="P-loop containing nucleoside triphosphate hydrolases"/>
    <property type="match status" value="1"/>
</dbReference>
<dbReference type="PANTHER" id="PTHR13308:SF5">
    <property type="entry name" value="NEDD4-BINDING PROTEIN 2-LIKE 1"/>
    <property type="match status" value="1"/>
</dbReference>
<evidence type="ECO:0000313" key="1">
    <source>
        <dbReference type="EMBL" id="WYV99486.1"/>
    </source>
</evidence>